<keyword evidence="1" id="KW-0472">Membrane</keyword>
<dbReference type="EMBL" id="CP053586">
    <property type="protein sequence ID" value="WNZ25270.1"/>
    <property type="molecule type" value="Genomic_DNA"/>
</dbReference>
<name>A0AA96WHL3_9CYAN</name>
<dbReference type="Pfam" id="PF09852">
    <property type="entry name" value="DUF2079"/>
    <property type="match status" value="1"/>
</dbReference>
<proteinExistence type="predicted"/>
<feature type="transmembrane region" description="Helical" evidence="1">
    <location>
        <begin position="338"/>
        <end position="357"/>
    </location>
</feature>
<feature type="transmembrane region" description="Helical" evidence="1">
    <location>
        <begin position="139"/>
        <end position="156"/>
    </location>
</feature>
<sequence>MSWPGLQLAKSPQLRLVMVAAALFWLICCGLVLQRYYNFYPTYVSFDQGIFNQVFWNSLHGRLFESSLSSTESSAVMQGEVPDVSYQRLGQHFTPALLLWLPFYALFPSAAGLSVLQVTLVTLAGFVLYALARHYHPPTLSAWIAVSFYGATAVISPTVANFHDICQIPLYIFGLLLALEKRVWWLVWLLAVFTLAVREDSGVVLFGIGFYFFASRRHLWLGTGLCGLSLGYMLVLTNLIMPLFSADISQRFMIEQFGQFVDTEEATTLQVLWGILSNPVRLLVEIVTPFNQTLRYLLGQWLPLAFVTVISPSAWLLAGFPTIKLLIQREDITSLSLHLRYAMSLVPGLFYGAILWWTQHPDLFRRLRFRRFWALCIGLSLFFTITSNPNRVLSFLIPDSFQPWVYVSPARQWQHGQAVRSLLAQIPAEASVTATDHIVAHLSGRREVLRFPMIRLRNDTNKVVRMDYGIADLWYLEQYQIAFEDYRKSLRLTAERVTDLMTKQYGLIDFQDGVVLLRRQAESNPVALAAWSDYLRQLAPILESGELSRTALPSATKL</sequence>
<organism evidence="2">
    <name type="scientific">Leptolyngbya sp. NK1-12</name>
    <dbReference type="NCBI Taxonomy" id="2547451"/>
    <lineage>
        <taxon>Bacteria</taxon>
        <taxon>Bacillati</taxon>
        <taxon>Cyanobacteriota</taxon>
        <taxon>Cyanophyceae</taxon>
        <taxon>Leptolyngbyales</taxon>
        <taxon>Leptolyngbyaceae</taxon>
        <taxon>Leptolyngbya group</taxon>
        <taxon>Leptolyngbya</taxon>
    </lineage>
</organism>
<dbReference type="InterPro" id="IPR018650">
    <property type="entry name" value="STSV1_Orf64"/>
</dbReference>
<keyword evidence="1" id="KW-1133">Transmembrane helix</keyword>
<feature type="transmembrane region" description="Helical" evidence="1">
    <location>
        <begin position="16"/>
        <end position="37"/>
    </location>
</feature>
<gene>
    <name evidence="2" type="ORF">HJG54_22045</name>
</gene>
<feature type="transmembrane region" description="Helical" evidence="1">
    <location>
        <begin position="369"/>
        <end position="386"/>
    </location>
</feature>
<reference evidence="2" key="1">
    <citation type="submission" date="2020-05" db="EMBL/GenBank/DDBJ databases">
        <authorList>
            <person name="Zhu T."/>
            <person name="Keshari N."/>
            <person name="Lu X."/>
        </authorList>
    </citation>
    <scope>NUCLEOTIDE SEQUENCE</scope>
    <source>
        <strain evidence="2">NK1-12</strain>
    </source>
</reference>
<evidence type="ECO:0000313" key="2">
    <source>
        <dbReference type="EMBL" id="WNZ25270.1"/>
    </source>
</evidence>
<dbReference type="RefSeq" id="WP_316431420.1">
    <property type="nucleotide sequence ID" value="NZ_CP053586.1"/>
</dbReference>
<feature type="transmembrane region" description="Helical" evidence="1">
    <location>
        <begin position="103"/>
        <end position="132"/>
    </location>
</feature>
<accession>A0AA96WHL3</accession>
<feature type="transmembrane region" description="Helical" evidence="1">
    <location>
        <begin position="219"/>
        <end position="244"/>
    </location>
</feature>
<keyword evidence="1" id="KW-0812">Transmembrane</keyword>
<dbReference type="AlphaFoldDB" id="A0AA96WHL3"/>
<protein>
    <submittedName>
        <fullName evidence="2">DUF2079 domain-containing protein</fullName>
    </submittedName>
</protein>
<evidence type="ECO:0000256" key="1">
    <source>
        <dbReference type="SAM" id="Phobius"/>
    </source>
</evidence>
<feature type="transmembrane region" description="Helical" evidence="1">
    <location>
        <begin position="301"/>
        <end position="318"/>
    </location>
</feature>